<name>A0A7S1QXE4_ALECA</name>
<dbReference type="GO" id="GO:0006412">
    <property type="term" value="P:translation"/>
    <property type="evidence" value="ECO:0007669"/>
    <property type="project" value="InterPro"/>
</dbReference>
<dbReference type="PANTHER" id="PTHR11652">
    <property type="entry name" value="30S RIBOSOMAL PROTEIN S12 FAMILY MEMBER"/>
    <property type="match status" value="1"/>
</dbReference>
<dbReference type="InterPro" id="IPR006032">
    <property type="entry name" value="Ribosomal_uS12"/>
</dbReference>
<dbReference type="PRINTS" id="PR01034">
    <property type="entry name" value="RIBOSOMALS12"/>
</dbReference>
<dbReference type="SUPFAM" id="SSF50249">
    <property type="entry name" value="Nucleic acid-binding proteins"/>
    <property type="match status" value="1"/>
</dbReference>
<dbReference type="InterPro" id="IPR005679">
    <property type="entry name" value="Ribosomal_uS12_bac"/>
</dbReference>
<dbReference type="NCBIfam" id="TIGR00981">
    <property type="entry name" value="rpsL_bact"/>
    <property type="match status" value="1"/>
</dbReference>
<organism evidence="5">
    <name type="scientific">Alexandrium catenella</name>
    <name type="common">Red tide dinoflagellate</name>
    <name type="synonym">Gonyaulax catenella</name>
    <dbReference type="NCBI Taxonomy" id="2925"/>
    <lineage>
        <taxon>Eukaryota</taxon>
        <taxon>Sar</taxon>
        <taxon>Alveolata</taxon>
        <taxon>Dinophyceae</taxon>
        <taxon>Gonyaulacales</taxon>
        <taxon>Pyrocystaceae</taxon>
        <taxon>Alexandrium</taxon>
    </lineage>
</organism>
<sequence>MSPAWLGPGLALARRLPAALGRGRLPLPLPAAACSHLGLAARCGGTWRGMSLVPALAAPPTLLRPLPAACLGSGSSSGSAHAAGVASAAGSSRGFSTRNIRGRLFYKRRPKFIPRWTFNRWSKWLEGVGSRKGVCTKVYVTAPKKPNSGLRKVAYVRLSNGRIVKTYIPGIGHNLQVHSVVMVRGGRKKDIQGCHYTAMRGHYDLLPVKNRQRARSKYGVTRPNKEPHYKRYKSLTTSIDRRLEFYRTGEELGPEDKVVRKNAADEEMRIVRSRAPIQYQRAQHKGKRK</sequence>
<gene>
    <name evidence="5" type="ORF">ACAT0790_LOCUS31457</name>
</gene>
<comment type="similarity">
    <text evidence="1">Belongs to the universal ribosomal protein uS12 family.</text>
</comment>
<dbReference type="Gene3D" id="2.40.50.140">
    <property type="entry name" value="Nucleic acid-binding proteins"/>
    <property type="match status" value="1"/>
</dbReference>
<dbReference type="InterPro" id="IPR012340">
    <property type="entry name" value="NA-bd_OB-fold"/>
</dbReference>
<reference evidence="5" key="1">
    <citation type="submission" date="2021-01" db="EMBL/GenBank/DDBJ databases">
        <authorList>
            <person name="Corre E."/>
            <person name="Pelletier E."/>
            <person name="Niang G."/>
            <person name="Scheremetjew M."/>
            <person name="Finn R."/>
            <person name="Kale V."/>
            <person name="Holt S."/>
            <person name="Cochrane G."/>
            <person name="Meng A."/>
            <person name="Brown T."/>
            <person name="Cohen L."/>
        </authorList>
    </citation>
    <scope>NUCLEOTIDE SEQUENCE</scope>
    <source>
        <strain evidence="5">OF101</strain>
    </source>
</reference>
<evidence type="ECO:0000313" key="5">
    <source>
        <dbReference type="EMBL" id="CAD9150298.1"/>
    </source>
</evidence>
<keyword evidence="3" id="KW-0687">Ribonucleoprotein</keyword>
<dbReference type="Pfam" id="PF00164">
    <property type="entry name" value="Ribosom_S12_S23"/>
    <property type="match status" value="1"/>
</dbReference>
<evidence type="ECO:0000256" key="2">
    <source>
        <dbReference type="ARBA" id="ARBA00022980"/>
    </source>
</evidence>
<evidence type="ECO:0000256" key="3">
    <source>
        <dbReference type="ARBA" id="ARBA00023274"/>
    </source>
</evidence>
<protein>
    <recommendedName>
        <fullName evidence="4">Ribosomal protein S12, mitochondrial</fullName>
    </recommendedName>
</protein>
<keyword evidence="2" id="KW-0689">Ribosomal protein</keyword>
<dbReference type="AlphaFoldDB" id="A0A7S1QXE4"/>
<dbReference type="FunFam" id="2.40.50.140:FF:000192">
    <property type="entry name" value="Mitochondrial ribosomal protein S12"/>
    <property type="match status" value="1"/>
</dbReference>
<dbReference type="EMBL" id="HBGE01052117">
    <property type="protein sequence ID" value="CAD9150298.1"/>
    <property type="molecule type" value="Transcribed_RNA"/>
</dbReference>
<proteinExistence type="inferred from homology"/>
<accession>A0A7S1QXE4</accession>
<dbReference type="CDD" id="cd03368">
    <property type="entry name" value="Ribosomal_S12"/>
    <property type="match status" value="1"/>
</dbReference>
<dbReference type="GO" id="GO:0015935">
    <property type="term" value="C:small ribosomal subunit"/>
    <property type="evidence" value="ECO:0007669"/>
    <property type="project" value="InterPro"/>
</dbReference>
<evidence type="ECO:0000256" key="4">
    <source>
        <dbReference type="ARBA" id="ARBA00043092"/>
    </source>
</evidence>
<evidence type="ECO:0000256" key="1">
    <source>
        <dbReference type="ARBA" id="ARBA00005657"/>
    </source>
</evidence>
<dbReference type="GO" id="GO:0003735">
    <property type="term" value="F:structural constituent of ribosome"/>
    <property type="evidence" value="ECO:0007669"/>
    <property type="project" value="InterPro"/>
</dbReference>